<protein>
    <submittedName>
        <fullName evidence="1">Uncharacterized protein</fullName>
    </submittedName>
</protein>
<dbReference type="Proteomes" id="UP001279734">
    <property type="component" value="Unassembled WGS sequence"/>
</dbReference>
<evidence type="ECO:0000313" key="2">
    <source>
        <dbReference type="Proteomes" id="UP001279734"/>
    </source>
</evidence>
<proteinExistence type="predicted"/>
<organism evidence="1 2">
    <name type="scientific">Nepenthes gracilis</name>
    <name type="common">Slender pitcher plant</name>
    <dbReference type="NCBI Taxonomy" id="150966"/>
    <lineage>
        <taxon>Eukaryota</taxon>
        <taxon>Viridiplantae</taxon>
        <taxon>Streptophyta</taxon>
        <taxon>Embryophyta</taxon>
        <taxon>Tracheophyta</taxon>
        <taxon>Spermatophyta</taxon>
        <taxon>Magnoliopsida</taxon>
        <taxon>eudicotyledons</taxon>
        <taxon>Gunneridae</taxon>
        <taxon>Pentapetalae</taxon>
        <taxon>Caryophyllales</taxon>
        <taxon>Nepenthaceae</taxon>
        <taxon>Nepenthes</taxon>
    </lineage>
</organism>
<accession>A0AAD3RWM5</accession>
<keyword evidence="2" id="KW-1185">Reference proteome</keyword>
<evidence type="ECO:0000313" key="1">
    <source>
        <dbReference type="EMBL" id="GMG98504.1"/>
    </source>
</evidence>
<reference evidence="1" key="1">
    <citation type="submission" date="2023-05" db="EMBL/GenBank/DDBJ databases">
        <title>Nepenthes gracilis genome sequencing.</title>
        <authorList>
            <person name="Fukushima K."/>
        </authorList>
    </citation>
    <scope>NUCLEOTIDE SEQUENCE</scope>
    <source>
        <strain evidence="1">SING2019-196</strain>
    </source>
</reference>
<sequence>MATGLGKIPEIPLGFNALMRYAENESTGVVFNVRSGHWIKIQDKESALTRIAHDLMTLLDPLIGGRLNHQGGEDI</sequence>
<name>A0AAD3RWM5_NEPGR</name>
<gene>
    <name evidence="1" type="ORF">Nepgr_000344</name>
</gene>
<dbReference type="EMBL" id="BSYO01000001">
    <property type="protein sequence ID" value="GMG98504.1"/>
    <property type="molecule type" value="Genomic_DNA"/>
</dbReference>
<comment type="caution">
    <text evidence="1">The sequence shown here is derived from an EMBL/GenBank/DDBJ whole genome shotgun (WGS) entry which is preliminary data.</text>
</comment>
<dbReference type="AlphaFoldDB" id="A0AAD3RWM5"/>